<dbReference type="Proteomes" id="UP000887568">
    <property type="component" value="Unplaced"/>
</dbReference>
<dbReference type="Gene3D" id="2.120.10.30">
    <property type="entry name" value="TolB, C-terminal domain"/>
    <property type="match status" value="1"/>
</dbReference>
<accession>A0A914AM62</accession>
<dbReference type="GO" id="GO:0008270">
    <property type="term" value="F:zinc ion binding"/>
    <property type="evidence" value="ECO:0007669"/>
    <property type="project" value="UniProtKB-KW"/>
</dbReference>
<dbReference type="GO" id="GO:0000209">
    <property type="term" value="P:protein polyubiquitination"/>
    <property type="evidence" value="ECO:0007669"/>
    <property type="project" value="TreeGrafter"/>
</dbReference>
<dbReference type="OrthoDB" id="10020332at2759"/>
<keyword evidence="4" id="KW-1185">Reference proteome</keyword>
<dbReference type="InterPro" id="IPR050952">
    <property type="entry name" value="TRIM-NHL_E3_ligases"/>
</dbReference>
<organism evidence="3 4">
    <name type="scientific">Patiria miniata</name>
    <name type="common">Bat star</name>
    <name type="synonym">Asterina miniata</name>
    <dbReference type="NCBI Taxonomy" id="46514"/>
    <lineage>
        <taxon>Eukaryota</taxon>
        <taxon>Metazoa</taxon>
        <taxon>Echinodermata</taxon>
        <taxon>Eleutherozoa</taxon>
        <taxon>Asterozoa</taxon>
        <taxon>Asteroidea</taxon>
        <taxon>Valvatacea</taxon>
        <taxon>Valvatida</taxon>
        <taxon>Asterinidae</taxon>
        <taxon>Patiria</taxon>
    </lineage>
</organism>
<dbReference type="RefSeq" id="XP_038064683.1">
    <property type="nucleotide sequence ID" value="XM_038208755.1"/>
</dbReference>
<name>A0A914AM62_PATMI</name>
<evidence type="ECO:0000313" key="4">
    <source>
        <dbReference type="Proteomes" id="UP000887568"/>
    </source>
</evidence>
<sequence>MATAPKNTSKWEMCCVFGKEGRGPGEFGNAHGIAATQSGQIAVADSSNFKVMIYSNEGQYKEDILLQSRPWDVATFHNHDNRLVVVDSTQYVKMFKDNKLLFQFPTVPQSEVDDTQVGLCSVAVRKNGAILVGDVERLVWTEHNPTNGEILRTRPLHTAPHYLTVDDATDRVVACDHGLDIQEVYVCKRKGTPLFTIKPTINGKPVQHCTGVFCDTSGIYIAVRNEHRTGHIHHYDVDGIFLDCLVQGLFDPRGITFTSNGQLAVAEWNAIKMYHKAAL</sequence>
<dbReference type="GO" id="GO:0061630">
    <property type="term" value="F:ubiquitin protein ligase activity"/>
    <property type="evidence" value="ECO:0007669"/>
    <property type="project" value="TreeGrafter"/>
</dbReference>
<dbReference type="EnsemblMetazoa" id="XM_038208755.1">
    <property type="protein sequence ID" value="XP_038064683.1"/>
    <property type="gene ID" value="LOC119735063"/>
</dbReference>
<evidence type="ECO:0000256" key="1">
    <source>
        <dbReference type="ARBA" id="ARBA00022737"/>
    </source>
</evidence>
<dbReference type="InterPro" id="IPR011042">
    <property type="entry name" value="6-blade_b-propeller_TolB-like"/>
</dbReference>
<dbReference type="PROSITE" id="PS51125">
    <property type="entry name" value="NHL"/>
    <property type="match status" value="1"/>
</dbReference>
<dbReference type="AlphaFoldDB" id="A0A914AM62"/>
<evidence type="ECO:0000256" key="2">
    <source>
        <dbReference type="PROSITE-ProRule" id="PRU00504"/>
    </source>
</evidence>
<dbReference type="GO" id="GO:0043161">
    <property type="term" value="P:proteasome-mediated ubiquitin-dependent protein catabolic process"/>
    <property type="evidence" value="ECO:0007669"/>
    <property type="project" value="TreeGrafter"/>
</dbReference>
<dbReference type="InterPro" id="IPR001258">
    <property type="entry name" value="NHL_repeat"/>
</dbReference>
<evidence type="ECO:0000313" key="3">
    <source>
        <dbReference type="EnsemblMetazoa" id="XP_038064683.1"/>
    </source>
</evidence>
<dbReference type="PANTHER" id="PTHR24104:SF25">
    <property type="entry name" value="PROTEIN LIN-41"/>
    <property type="match status" value="1"/>
</dbReference>
<dbReference type="PANTHER" id="PTHR24104">
    <property type="entry name" value="E3 UBIQUITIN-PROTEIN LIGASE NHLRC1-RELATED"/>
    <property type="match status" value="1"/>
</dbReference>
<protein>
    <submittedName>
        <fullName evidence="3">Uncharacterized protein</fullName>
    </submittedName>
</protein>
<dbReference type="GeneID" id="119735063"/>
<dbReference type="Pfam" id="PF01436">
    <property type="entry name" value="NHL"/>
    <property type="match status" value="1"/>
</dbReference>
<keyword evidence="1" id="KW-0677">Repeat</keyword>
<proteinExistence type="predicted"/>
<dbReference type="SUPFAM" id="SSF101898">
    <property type="entry name" value="NHL repeat"/>
    <property type="match status" value="1"/>
</dbReference>
<reference evidence="3" key="1">
    <citation type="submission" date="2022-11" db="UniProtKB">
        <authorList>
            <consortium name="EnsemblMetazoa"/>
        </authorList>
    </citation>
    <scope>IDENTIFICATION</scope>
</reference>
<feature type="repeat" description="NHL" evidence="2">
    <location>
        <begin position="15"/>
        <end position="57"/>
    </location>
</feature>